<proteinExistence type="predicted"/>
<dbReference type="Proteomes" id="UP000002675">
    <property type="component" value="Chromosome I"/>
</dbReference>
<evidence type="ECO:0000313" key="2">
    <source>
        <dbReference type="Proteomes" id="UP000002675"/>
    </source>
</evidence>
<accession>Q7MJ03</accession>
<dbReference type="AlphaFoldDB" id="Q7MJ03"/>
<evidence type="ECO:0000313" key="1">
    <source>
        <dbReference type="EMBL" id="BAC95124.1"/>
    </source>
</evidence>
<name>Q7MJ03_VIBVY</name>
<reference evidence="1 2" key="1">
    <citation type="journal article" date="2003" name="Genome Res.">
        <title>Comparative genome analysis of Vibrio vulnificus, a marine pathogen.</title>
        <authorList>
            <person name="Chen C.Y."/>
            <person name="Wu K.M."/>
            <person name="Chang Y.C."/>
            <person name="Chang C.H."/>
            <person name="Tsai H.C."/>
            <person name="Liao T.L."/>
            <person name="Liu Y.M."/>
            <person name="Chen H.J."/>
            <person name="Shen A.B."/>
            <person name="Li J.C."/>
            <person name="Su T.L."/>
            <person name="Shao C.P."/>
            <person name="Lee C.T."/>
            <person name="Hor L.I."/>
            <person name="Tsai S.F."/>
        </authorList>
    </citation>
    <scope>NUCLEOTIDE SEQUENCE [LARGE SCALE GENOMIC DNA]</scope>
    <source>
        <strain evidence="1 2">YJ016</strain>
    </source>
</reference>
<dbReference type="KEGG" id="vvy:VV2360"/>
<dbReference type="HOGENOM" id="CLU_3319225_0_0_6"/>
<dbReference type="EMBL" id="BA000037">
    <property type="protein sequence ID" value="BAC95124.1"/>
    <property type="molecule type" value="Genomic_DNA"/>
</dbReference>
<sequence>MATLVFFGGPRDKSNFDYPTLQWKWHFYRKITLTLCNGG</sequence>
<gene>
    <name evidence="1" type="ordered locus">VV2360</name>
</gene>
<protein>
    <submittedName>
        <fullName evidence="1">Uncharacterized protein</fullName>
    </submittedName>
</protein>
<organism evidence="1 2">
    <name type="scientific">Vibrio vulnificus (strain YJ016)</name>
    <dbReference type="NCBI Taxonomy" id="196600"/>
    <lineage>
        <taxon>Bacteria</taxon>
        <taxon>Pseudomonadati</taxon>
        <taxon>Pseudomonadota</taxon>
        <taxon>Gammaproteobacteria</taxon>
        <taxon>Vibrionales</taxon>
        <taxon>Vibrionaceae</taxon>
        <taxon>Vibrio</taxon>
    </lineage>
</organism>